<feature type="compositionally biased region" description="Low complexity" evidence="1">
    <location>
        <begin position="95"/>
        <end position="118"/>
    </location>
</feature>
<keyword evidence="3" id="KW-1185">Reference proteome</keyword>
<comment type="caution">
    <text evidence="2">The sequence shown here is derived from an EMBL/GenBank/DDBJ whole genome shotgun (WGS) entry which is preliminary data.</text>
</comment>
<reference evidence="2 3" key="1">
    <citation type="submission" date="2019-06" db="EMBL/GenBank/DDBJ databases">
        <title>Description of Kitasatospora acidophila sp. nov. isolated from pine grove soil, and reclassification of Streptomyces novaecaesareae to Kitasatospora novaeceasareae comb. nov.</title>
        <authorList>
            <person name="Kim M.J."/>
        </authorList>
    </citation>
    <scope>NUCLEOTIDE SEQUENCE [LARGE SCALE GENOMIC DNA]</scope>
    <source>
        <strain evidence="2 3">MMS16-CNU292</strain>
    </source>
</reference>
<protein>
    <submittedName>
        <fullName evidence="2">Uncharacterized protein</fullName>
    </submittedName>
</protein>
<proteinExistence type="predicted"/>
<dbReference type="AlphaFoldDB" id="A0A540WG16"/>
<feature type="region of interest" description="Disordered" evidence="1">
    <location>
        <begin position="75"/>
        <end position="137"/>
    </location>
</feature>
<dbReference type="OrthoDB" id="3698564at2"/>
<accession>A0A540WG16</accession>
<sequence length="137" mass="14478">MEPEYTWWGEVPHHYATRTRLAALDLPRQAAGPVRATITTRSATSRKDTLELSDVREPVPTTATAAQLAAAATRRTSTHTCQDCDARPKPRVSQPPTTGCCAAPAPTSTACAPAGRTPPSAPRPSPPAPPSSWPSKT</sequence>
<organism evidence="2 3">
    <name type="scientific">Kitasatospora acidiphila</name>
    <dbReference type="NCBI Taxonomy" id="2567942"/>
    <lineage>
        <taxon>Bacteria</taxon>
        <taxon>Bacillati</taxon>
        <taxon>Actinomycetota</taxon>
        <taxon>Actinomycetes</taxon>
        <taxon>Kitasatosporales</taxon>
        <taxon>Streptomycetaceae</taxon>
        <taxon>Kitasatospora</taxon>
    </lineage>
</organism>
<dbReference type="EMBL" id="VIGB01000002">
    <property type="protein sequence ID" value="TQF07973.1"/>
    <property type="molecule type" value="Genomic_DNA"/>
</dbReference>
<evidence type="ECO:0000256" key="1">
    <source>
        <dbReference type="SAM" id="MobiDB-lite"/>
    </source>
</evidence>
<feature type="region of interest" description="Disordered" evidence="1">
    <location>
        <begin position="31"/>
        <end position="51"/>
    </location>
</feature>
<dbReference type="Proteomes" id="UP000319103">
    <property type="component" value="Unassembled WGS sequence"/>
</dbReference>
<feature type="compositionally biased region" description="Pro residues" evidence="1">
    <location>
        <begin position="119"/>
        <end position="137"/>
    </location>
</feature>
<evidence type="ECO:0000313" key="2">
    <source>
        <dbReference type="EMBL" id="TQF07973.1"/>
    </source>
</evidence>
<dbReference type="RefSeq" id="WP_141631837.1">
    <property type="nucleotide sequence ID" value="NZ_VIGB01000002.1"/>
</dbReference>
<gene>
    <name evidence="2" type="ORF">E6W39_01220</name>
</gene>
<name>A0A540WG16_9ACTN</name>
<evidence type="ECO:0000313" key="3">
    <source>
        <dbReference type="Proteomes" id="UP000319103"/>
    </source>
</evidence>